<dbReference type="SUPFAM" id="SSF51735">
    <property type="entry name" value="NAD(P)-binding Rossmann-fold domains"/>
    <property type="match status" value="1"/>
</dbReference>
<organism evidence="2 3">
    <name type="scientific">Apiospora arundinis</name>
    <dbReference type="NCBI Taxonomy" id="335852"/>
    <lineage>
        <taxon>Eukaryota</taxon>
        <taxon>Fungi</taxon>
        <taxon>Dikarya</taxon>
        <taxon>Ascomycota</taxon>
        <taxon>Pezizomycotina</taxon>
        <taxon>Sordariomycetes</taxon>
        <taxon>Xylariomycetidae</taxon>
        <taxon>Amphisphaeriales</taxon>
        <taxon>Apiosporaceae</taxon>
        <taxon>Apiospora</taxon>
    </lineage>
</organism>
<dbReference type="Gene3D" id="3.40.50.720">
    <property type="entry name" value="NAD(P)-binding Rossmann-like Domain"/>
    <property type="match status" value="1"/>
</dbReference>
<dbReference type="Proteomes" id="UP001390339">
    <property type="component" value="Unassembled WGS sequence"/>
</dbReference>
<evidence type="ECO:0000313" key="3">
    <source>
        <dbReference type="Proteomes" id="UP001390339"/>
    </source>
</evidence>
<comment type="caution">
    <text evidence="2">The sequence shown here is derived from an EMBL/GenBank/DDBJ whole genome shotgun (WGS) entry which is preliminary data.</text>
</comment>
<accession>A0ABR2HJD3</accession>
<dbReference type="InterPro" id="IPR002347">
    <property type="entry name" value="SDR_fam"/>
</dbReference>
<dbReference type="Pfam" id="PF00106">
    <property type="entry name" value="adh_short"/>
    <property type="match status" value="1"/>
</dbReference>
<dbReference type="PANTHER" id="PTHR43157">
    <property type="entry name" value="PHOSPHATIDYLINOSITOL-GLYCAN BIOSYNTHESIS CLASS F PROTEIN-RELATED"/>
    <property type="match status" value="1"/>
</dbReference>
<dbReference type="InterPro" id="IPR036291">
    <property type="entry name" value="NAD(P)-bd_dom_sf"/>
</dbReference>
<sequence length="351" mass="38238">MANVGESYPFRAIRRQSKAQLAQPEALFEGKTVVIIGATGVMCSEASKILAQLNVGTLVFGVRNTKKAERLATAIVSQYGLDPGRILIKKIDLTSFESTKTFAAELQSLPSVDVLLIGSATNNTERFVTGDGWEENLQVIHLSCALLVMLLLPNLQRSATERHAPTVISNVSSSAVRLTAPWVKYPCPNPSAAGYLKDVNDGKASWKLAQYGICKIVSYCWFEALSSFLDPSQVHVHSLDPGVTKSPLSTSSLLARIFLSIFGRPPVVCGRAIVNSCLPVENAHGAMLWDYEVEKPTSFMTSQKTQEMRKAIWDETRSILEVLTSDASEAYANLDQRGVGVYSSHLDNAKA</sequence>
<dbReference type="EMBL" id="JAPCWZ010000010">
    <property type="protein sequence ID" value="KAK8848344.1"/>
    <property type="molecule type" value="Genomic_DNA"/>
</dbReference>
<reference evidence="2 3" key="1">
    <citation type="journal article" date="2024" name="IMA Fungus">
        <title>Apiospora arundinis, a panoply of carbohydrate-active enzymes and secondary metabolites.</title>
        <authorList>
            <person name="Sorensen T."/>
            <person name="Petersen C."/>
            <person name="Muurmann A.T."/>
            <person name="Christiansen J.V."/>
            <person name="Brundto M.L."/>
            <person name="Overgaard C.K."/>
            <person name="Boysen A.T."/>
            <person name="Wollenberg R.D."/>
            <person name="Larsen T.O."/>
            <person name="Sorensen J.L."/>
            <person name="Nielsen K.L."/>
            <person name="Sondergaard T.E."/>
        </authorList>
    </citation>
    <scope>NUCLEOTIDE SEQUENCE [LARGE SCALE GENOMIC DNA]</scope>
    <source>
        <strain evidence="2 3">AAU 773</strain>
    </source>
</reference>
<proteinExistence type="predicted"/>
<keyword evidence="1" id="KW-0560">Oxidoreductase</keyword>
<name>A0ABR2HJD3_9PEZI</name>
<gene>
    <name evidence="2" type="ORF">PGQ11_014824</name>
</gene>
<dbReference type="PANTHER" id="PTHR43157:SF31">
    <property type="entry name" value="PHOSPHATIDYLINOSITOL-GLYCAN BIOSYNTHESIS CLASS F PROTEIN"/>
    <property type="match status" value="1"/>
</dbReference>
<keyword evidence="3" id="KW-1185">Reference proteome</keyword>
<evidence type="ECO:0000256" key="1">
    <source>
        <dbReference type="ARBA" id="ARBA00023002"/>
    </source>
</evidence>
<protein>
    <submittedName>
        <fullName evidence="2">WW domain-containing oxidoreductase</fullName>
    </submittedName>
</protein>
<evidence type="ECO:0000313" key="2">
    <source>
        <dbReference type="EMBL" id="KAK8848344.1"/>
    </source>
</evidence>